<dbReference type="PANTHER" id="PTHR11257">
    <property type="entry name" value="CHEMOSENSORY PROTEIN-RELATED"/>
    <property type="match status" value="1"/>
</dbReference>
<dbReference type="Pfam" id="PF03392">
    <property type="entry name" value="OS-D"/>
    <property type="match status" value="1"/>
</dbReference>
<protein>
    <recommendedName>
        <fullName evidence="4">Chemosensory protein</fullName>
    </recommendedName>
</protein>
<dbReference type="SUPFAM" id="SSF100910">
    <property type="entry name" value="Chemosensory protein Csp2"/>
    <property type="match status" value="1"/>
</dbReference>
<feature type="signal peptide" evidence="1">
    <location>
        <begin position="1"/>
        <end position="17"/>
    </location>
</feature>
<name>A0AAN9W2Y3_9ORTH</name>
<evidence type="ECO:0000313" key="2">
    <source>
        <dbReference type="EMBL" id="KAK7873551.1"/>
    </source>
</evidence>
<dbReference type="AlphaFoldDB" id="A0AAN9W2Y3"/>
<proteinExistence type="predicted"/>
<sequence>MRAALALLCCLVALAAAAEKYSDRWDNIDLDGILRDDKKLDAYLSCVLDGGACSREGELLKRVMPEAIRTMCGRCTPRQKEGARRAMDYLKQHRPQQWSRLVRKFDPTGEYTRKYEALRAQGKM</sequence>
<dbReference type="InterPro" id="IPR036682">
    <property type="entry name" value="OS_D_A10/PebIII_sf"/>
</dbReference>
<evidence type="ECO:0008006" key="4">
    <source>
        <dbReference type="Google" id="ProtNLM"/>
    </source>
</evidence>
<dbReference type="Gene3D" id="1.10.2080.10">
    <property type="entry name" value="Insect odorant-binding protein A10/Ejaculatory bulb-specific protein 3"/>
    <property type="match status" value="1"/>
</dbReference>
<dbReference type="InterPro" id="IPR005055">
    <property type="entry name" value="A10/PebIII"/>
</dbReference>
<comment type="caution">
    <text evidence="2">The sequence shown here is derived from an EMBL/GenBank/DDBJ whole genome shotgun (WGS) entry which is preliminary data.</text>
</comment>
<organism evidence="2 3">
    <name type="scientific">Gryllus longicercus</name>
    <dbReference type="NCBI Taxonomy" id="2509291"/>
    <lineage>
        <taxon>Eukaryota</taxon>
        <taxon>Metazoa</taxon>
        <taxon>Ecdysozoa</taxon>
        <taxon>Arthropoda</taxon>
        <taxon>Hexapoda</taxon>
        <taxon>Insecta</taxon>
        <taxon>Pterygota</taxon>
        <taxon>Neoptera</taxon>
        <taxon>Polyneoptera</taxon>
        <taxon>Orthoptera</taxon>
        <taxon>Ensifera</taxon>
        <taxon>Gryllidea</taxon>
        <taxon>Grylloidea</taxon>
        <taxon>Gryllidae</taxon>
        <taxon>Gryllinae</taxon>
        <taxon>Gryllus</taxon>
    </lineage>
</organism>
<dbReference type="PANTHER" id="PTHR11257:SF13">
    <property type="entry name" value="GEO07322P1"/>
    <property type="match status" value="1"/>
</dbReference>
<gene>
    <name evidence="2" type="ORF">R5R35_008794</name>
</gene>
<evidence type="ECO:0000256" key="1">
    <source>
        <dbReference type="SAM" id="SignalP"/>
    </source>
</evidence>
<reference evidence="2 3" key="1">
    <citation type="submission" date="2024-03" db="EMBL/GenBank/DDBJ databases">
        <title>The genome assembly and annotation of the cricket Gryllus longicercus Weissman &amp; Gray.</title>
        <authorList>
            <person name="Szrajer S."/>
            <person name="Gray D."/>
            <person name="Ylla G."/>
        </authorList>
    </citation>
    <scope>NUCLEOTIDE SEQUENCE [LARGE SCALE GENOMIC DNA]</scope>
    <source>
        <strain evidence="2">DAG 2021-001</strain>
        <tissue evidence="2">Whole body minus gut</tissue>
    </source>
</reference>
<feature type="chain" id="PRO_5043039286" description="Chemosensory protein" evidence="1">
    <location>
        <begin position="18"/>
        <end position="124"/>
    </location>
</feature>
<accession>A0AAN9W2Y3</accession>
<keyword evidence="3" id="KW-1185">Reference proteome</keyword>
<dbReference type="EMBL" id="JAZDUA010000012">
    <property type="protein sequence ID" value="KAK7873551.1"/>
    <property type="molecule type" value="Genomic_DNA"/>
</dbReference>
<dbReference type="Proteomes" id="UP001378592">
    <property type="component" value="Unassembled WGS sequence"/>
</dbReference>
<keyword evidence="1" id="KW-0732">Signal</keyword>
<evidence type="ECO:0000313" key="3">
    <source>
        <dbReference type="Proteomes" id="UP001378592"/>
    </source>
</evidence>